<dbReference type="STRING" id="73230.A0A2B7ZHY8"/>
<evidence type="ECO:0000256" key="1">
    <source>
        <dbReference type="SAM" id="MobiDB-lite"/>
    </source>
</evidence>
<feature type="region of interest" description="Disordered" evidence="1">
    <location>
        <begin position="48"/>
        <end position="91"/>
    </location>
</feature>
<feature type="compositionally biased region" description="Basic and acidic residues" evidence="1">
    <location>
        <begin position="634"/>
        <end position="645"/>
    </location>
</feature>
<protein>
    <submittedName>
        <fullName evidence="2">Uncharacterized protein</fullName>
    </submittedName>
</protein>
<gene>
    <name evidence="2" type="ORF">GX50_04782</name>
</gene>
<feature type="region of interest" description="Disordered" evidence="1">
    <location>
        <begin position="500"/>
        <end position="722"/>
    </location>
</feature>
<dbReference type="Proteomes" id="UP000226031">
    <property type="component" value="Unassembled WGS sequence"/>
</dbReference>
<proteinExistence type="predicted"/>
<feature type="compositionally biased region" description="Basic residues" evidence="1">
    <location>
        <begin position="584"/>
        <end position="593"/>
    </location>
</feature>
<feature type="region of interest" description="Disordered" evidence="1">
    <location>
        <begin position="123"/>
        <end position="152"/>
    </location>
</feature>
<accession>A0A2B7ZHY8</accession>
<feature type="compositionally biased region" description="Polar residues" evidence="1">
    <location>
        <begin position="275"/>
        <end position="284"/>
    </location>
</feature>
<feature type="compositionally biased region" description="Polar residues" evidence="1">
    <location>
        <begin position="244"/>
        <end position="255"/>
    </location>
</feature>
<feature type="compositionally biased region" description="Basic and acidic residues" evidence="1">
    <location>
        <begin position="557"/>
        <end position="569"/>
    </location>
</feature>
<feature type="region of interest" description="Disordered" evidence="1">
    <location>
        <begin position="451"/>
        <end position="471"/>
    </location>
</feature>
<reference evidence="2 3" key="1">
    <citation type="submission" date="2017-10" db="EMBL/GenBank/DDBJ databases">
        <title>Comparative genomics in systemic dimorphic fungi from Ajellomycetaceae.</title>
        <authorList>
            <person name="Munoz J.F."/>
            <person name="Mcewen J.G."/>
            <person name="Clay O.K."/>
            <person name="Cuomo C.A."/>
        </authorList>
    </citation>
    <scope>NUCLEOTIDE SEQUENCE [LARGE SCALE GENOMIC DNA]</scope>
    <source>
        <strain evidence="2 3">UAMH4076</strain>
    </source>
</reference>
<keyword evidence="3" id="KW-1185">Reference proteome</keyword>
<dbReference type="VEuPathDB" id="FungiDB:EMCG_04590"/>
<sequence length="746" mass="81290">MPSKLVIQDSDESDAELSDIATSIDPLQDNTTTANTVITLRDFPPIYQPEQYDSNNTNNQVVEETINGTGNGLDSDSNNHGPPSFDPNLSVNFDQFLTSQSQDQIVTGPVSLSQQRRERAWLGEEEQDGAYSSPMKLSERGGCSSSRKSILKRGRTMDVENIGVDSVVAGGKDVKRRRTVDVSGTFRDAVGKRVGFAGSLEQDDGGYGVGAEVTSEQMIDTDPSLSSANDNEDSIPTEDPATEAPNTPNDPSTIETIPEPLATSGPEAHFRKQPSGRSKSTQGFDDTAYDTEPMSSITLARAHRTMSSSFISAPPSSTESTRDELALPPVVQVAITNMRPTAMQKKKPSVAETTGIESDRDELDCINADFGGMPKERYKPRPSRSRSKATVDTSMGPDGSEKHSVEIVVPCEDFSVTQTCQANKDGDSIIAEITNNPEADMLNSATRETLQGHPARTEHDAVNAPEPLETPKRPLKVVKKKVKRGKTTSVMLKRAVESDVEDDVIWIDEKPENVTFRDTKKRNSSFKGRKAERHEESNEKAPSNSTEDIQEQTALKAKTEDERDAKLDEVQQLPPNPTATAPAPKKRGRKRKKTSDSLTAEPLLPIAETEPSMDGKKDIQPLAEQDQNIPLLEKAQEEKDSKPDTAADMGTAAKVNQVPQPNEEEQKKPMTDVVTSAPHSPSPELQPQPSTTTPAPEPVETPKKPPVIAQKGPDKHSPITVNNKVPYRVGLSRTARIAPLLKVVRK</sequence>
<organism evidence="2 3">
    <name type="scientific">[Emmonsia] crescens</name>
    <dbReference type="NCBI Taxonomy" id="73230"/>
    <lineage>
        <taxon>Eukaryota</taxon>
        <taxon>Fungi</taxon>
        <taxon>Dikarya</taxon>
        <taxon>Ascomycota</taxon>
        <taxon>Pezizomycotina</taxon>
        <taxon>Eurotiomycetes</taxon>
        <taxon>Eurotiomycetidae</taxon>
        <taxon>Onygenales</taxon>
        <taxon>Ajellomycetaceae</taxon>
        <taxon>Emergomyces</taxon>
    </lineage>
</organism>
<comment type="caution">
    <text evidence="2">The sequence shown here is derived from an EMBL/GenBank/DDBJ whole genome shotgun (WGS) entry which is preliminary data.</text>
</comment>
<feature type="compositionally biased region" description="Basic residues" evidence="1">
    <location>
        <begin position="519"/>
        <end position="531"/>
    </location>
</feature>
<feature type="compositionally biased region" description="Polar residues" evidence="1">
    <location>
        <begin position="540"/>
        <end position="553"/>
    </location>
</feature>
<feature type="compositionally biased region" description="Basic and acidic residues" evidence="1">
    <location>
        <begin position="507"/>
        <end position="518"/>
    </location>
</feature>
<name>A0A2B7ZHY8_9EURO</name>
<feature type="compositionally biased region" description="Polar residues" evidence="1">
    <location>
        <begin position="51"/>
        <end position="91"/>
    </location>
</feature>
<feature type="region of interest" description="Disordered" evidence="1">
    <location>
        <begin position="221"/>
        <end position="291"/>
    </location>
</feature>
<dbReference type="AlphaFoldDB" id="A0A2B7ZHY8"/>
<evidence type="ECO:0000313" key="2">
    <source>
        <dbReference type="EMBL" id="PGH32417.1"/>
    </source>
</evidence>
<dbReference type="EMBL" id="PDND01000093">
    <property type="protein sequence ID" value="PGH32417.1"/>
    <property type="molecule type" value="Genomic_DNA"/>
</dbReference>
<feature type="region of interest" description="Disordered" evidence="1">
    <location>
        <begin position="370"/>
        <end position="401"/>
    </location>
</feature>
<evidence type="ECO:0000313" key="3">
    <source>
        <dbReference type="Proteomes" id="UP000226031"/>
    </source>
</evidence>